<dbReference type="Proteomes" id="UP000248916">
    <property type="component" value="Unassembled WGS sequence"/>
</dbReference>
<feature type="transmembrane region" description="Helical" evidence="1">
    <location>
        <begin position="127"/>
        <end position="146"/>
    </location>
</feature>
<dbReference type="EMBL" id="QKZL01000015">
    <property type="protein sequence ID" value="PZX14189.1"/>
    <property type="molecule type" value="Genomic_DNA"/>
</dbReference>
<dbReference type="AlphaFoldDB" id="A0A2W7PXD4"/>
<evidence type="ECO:0000256" key="1">
    <source>
        <dbReference type="SAM" id="Phobius"/>
    </source>
</evidence>
<keyword evidence="3" id="KW-1185">Reference proteome</keyword>
<dbReference type="NCBIfam" id="NF047336">
    <property type="entry name" value="conj_memb_RcgA"/>
    <property type="match status" value="1"/>
</dbReference>
<evidence type="ECO:0000313" key="3">
    <source>
        <dbReference type="Proteomes" id="UP000248916"/>
    </source>
</evidence>
<evidence type="ECO:0000313" key="2">
    <source>
        <dbReference type="EMBL" id="PZX14189.1"/>
    </source>
</evidence>
<feature type="transmembrane region" description="Helical" evidence="1">
    <location>
        <begin position="75"/>
        <end position="97"/>
    </location>
</feature>
<proteinExistence type="predicted"/>
<keyword evidence="1" id="KW-1133">Transmembrane helix</keyword>
<comment type="caution">
    <text evidence="2">The sequence shown here is derived from an EMBL/GenBank/DDBJ whole genome shotgun (WGS) entry which is preliminary data.</text>
</comment>
<reference evidence="2 3" key="1">
    <citation type="submission" date="2018-06" db="EMBL/GenBank/DDBJ databases">
        <title>Genomic Encyclopedia of Archaeal and Bacterial Type Strains, Phase II (KMG-II): from individual species to whole genera.</title>
        <authorList>
            <person name="Goeker M."/>
        </authorList>
    </citation>
    <scope>NUCLEOTIDE SEQUENCE [LARGE SCALE GENOMIC DNA]</scope>
    <source>
        <strain evidence="2 3">DSM 22009</strain>
    </source>
</reference>
<feature type="transmembrane region" description="Helical" evidence="1">
    <location>
        <begin position="241"/>
        <end position="262"/>
    </location>
</feature>
<gene>
    <name evidence="2" type="ORF">LX81_02988</name>
</gene>
<feature type="transmembrane region" description="Helical" evidence="1">
    <location>
        <begin position="34"/>
        <end position="55"/>
    </location>
</feature>
<evidence type="ECO:0008006" key="4">
    <source>
        <dbReference type="Google" id="ProtNLM"/>
    </source>
</evidence>
<dbReference type="InterPro" id="IPR058114">
    <property type="entry name" value="RcgA-like"/>
</dbReference>
<feature type="transmembrane region" description="Helical" evidence="1">
    <location>
        <begin position="187"/>
        <end position="209"/>
    </location>
</feature>
<protein>
    <recommendedName>
        <fullName evidence="4">Transmembrane protein</fullName>
    </recommendedName>
</protein>
<name>A0A2W7PXD4_9RHOB</name>
<feature type="transmembrane region" description="Helical" evidence="1">
    <location>
        <begin position="333"/>
        <end position="362"/>
    </location>
</feature>
<keyword evidence="1" id="KW-0472">Membrane</keyword>
<sequence>MAEDQTVVTGAEGTGLARASEALFSQGSPLNLPVSVFAGAVSLQFISLFLGISSVTYMRDDGIIKQVGFLWAPNWTILFIIFLPLFLAFVVDLLVFWRREGRAEISGPVSPSGVLKGWEQKVDASSYTFWAAFLVNIGFAGIFQWVDVRLLPLLTGKNDHAVDWGSLALVDPDAISVSQEIVFTGLAYFYMCICFYLFFTGLILLYTLVHDFSEIVHRRGSKVDVDPSRVSKIELRIMQGIFRCTILGLLIAITMKLQALYVTTTASNVPRWLLIDGLSLVPGISGTIGWGDYATPTNYTSLVVALSACTVFLYGCVRIGLSGPYRAALRKMMVVVVLEVLAYLSMGAFSGFSVLLVLGILLATYGLFDPGFGTSQVAAKGVRNVS</sequence>
<keyword evidence="1" id="KW-0812">Transmembrane</keyword>
<accession>A0A2W7PXD4</accession>
<organism evidence="2 3">
    <name type="scientific">Palleronia aestuarii</name>
    <dbReference type="NCBI Taxonomy" id="568105"/>
    <lineage>
        <taxon>Bacteria</taxon>
        <taxon>Pseudomonadati</taxon>
        <taxon>Pseudomonadota</taxon>
        <taxon>Alphaproteobacteria</taxon>
        <taxon>Rhodobacterales</taxon>
        <taxon>Roseobacteraceae</taxon>
        <taxon>Palleronia</taxon>
    </lineage>
</organism>
<feature type="transmembrane region" description="Helical" evidence="1">
    <location>
        <begin position="299"/>
        <end position="321"/>
    </location>
</feature>